<keyword evidence="2" id="KW-0812">Transmembrane</keyword>
<feature type="transmembrane region" description="Helical" evidence="2">
    <location>
        <begin position="162"/>
        <end position="184"/>
    </location>
</feature>
<dbReference type="EMBL" id="DXCL01000029">
    <property type="protein sequence ID" value="HIZ03749.1"/>
    <property type="molecule type" value="Genomic_DNA"/>
</dbReference>
<proteinExistence type="predicted"/>
<dbReference type="Proteomes" id="UP000824132">
    <property type="component" value="Unassembled WGS sequence"/>
</dbReference>
<reference evidence="4" key="1">
    <citation type="journal article" date="2021" name="PeerJ">
        <title>Extensive microbial diversity within the chicken gut microbiome revealed by metagenomics and culture.</title>
        <authorList>
            <person name="Gilroy R."/>
            <person name="Ravi A."/>
            <person name="Getino M."/>
            <person name="Pursley I."/>
            <person name="Horton D.L."/>
            <person name="Alikhan N.F."/>
            <person name="Baker D."/>
            <person name="Gharbi K."/>
            <person name="Hall N."/>
            <person name="Watson M."/>
            <person name="Adriaenssens E.M."/>
            <person name="Foster-Nyarko E."/>
            <person name="Jarju S."/>
            <person name="Secka A."/>
            <person name="Antonio M."/>
            <person name="Oren A."/>
            <person name="Chaudhuri R.R."/>
            <person name="La Ragione R."/>
            <person name="Hildebrand F."/>
            <person name="Pallen M.J."/>
        </authorList>
    </citation>
    <scope>NUCLEOTIDE SEQUENCE</scope>
    <source>
        <strain evidence="4">CHK187-5294</strain>
    </source>
</reference>
<dbReference type="PROSITE" id="PS51746">
    <property type="entry name" value="PPM_2"/>
    <property type="match status" value="1"/>
</dbReference>
<name>A0A9D2CZK6_9FIRM</name>
<evidence type="ECO:0000256" key="1">
    <source>
        <dbReference type="ARBA" id="ARBA00022801"/>
    </source>
</evidence>
<dbReference type="InterPro" id="IPR001932">
    <property type="entry name" value="PPM-type_phosphatase-like_dom"/>
</dbReference>
<dbReference type="Pfam" id="PF19732">
    <property type="entry name" value="SpoIIE_N"/>
    <property type="match status" value="1"/>
</dbReference>
<feature type="transmembrane region" description="Helical" evidence="2">
    <location>
        <begin position="102"/>
        <end position="121"/>
    </location>
</feature>
<accession>A0A9D2CZK6</accession>
<dbReference type="GO" id="GO:0016791">
    <property type="term" value="F:phosphatase activity"/>
    <property type="evidence" value="ECO:0007669"/>
    <property type="project" value="TreeGrafter"/>
</dbReference>
<keyword evidence="2" id="KW-0472">Membrane</keyword>
<evidence type="ECO:0000256" key="2">
    <source>
        <dbReference type="SAM" id="Phobius"/>
    </source>
</evidence>
<dbReference type="SMART" id="SM00331">
    <property type="entry name" value="PP2C_SIG"/>
    <property type="match status" value="1"/>
</dbReference>
<dbReference type="Gene3D" id="3.60.40.10">
    <property type="entry name" value="PPM-type phosphatase domain"/>
    <property type="match status" value="1"/>
</dbReference>
<evidence type="ECO:0000313" key="5">
    <source>
        <dbReference type="Proteomes" id="UP000824132"/>
    </source>
</evidence>
<feature type="transmembrane region" description="Helical" evidence="2">
    <location>
        <begin position="70"/>
        <end position="90"/>
    </location>
</feature>
<feature type="transmembrane region" description="Helical" evidence="2">
    <location>
        <begin position="127"/>
        <end position="150"/>
    </location>
</feature>
<feature type="transmembrane region" description="Helical" evidence="2">
    <location>
        <begin position="227"/>
        <end position="245"/>
    </location>
</feature>
<keyword evidence="1" id="KW-0378">Hydrolase</keyword>
<dbReference type="PANTHER" id="PTHR43156">
    <property type="entry name" value="STAGE II SPORULATION PROTEIN E-RELATED"/>
    <property type="match status" value="1"/>
</dbReference>
<dbReference type="AlphaFoldDB" id="A0A9D2CZK6"/>
<dbReference type="SUPFAM" id="SSF81606">
    <property type="entry name" value="PP2C-like"/>
    <property type="match status" value="1"/>
</dbReference>
<dbReference type="Pfam" id="PF07228">
    <property type="entry name" value="SpoIIE"/>
    <property type="match status" value="1"/>
</dbReference>
<dbReference type="InterPro" id="IPR045768">
    <property type="entry name" value="SpoIIE_N"/>
</dbReference>
<evidence type="ECO:0000259" key="3">
    <source>
        <dbReference type="PROSITE" id="PS51746"/>
    </source>
</evidence>
<dbReference type="PANTHER" id="PTHR43156:SF2">
    <property type="entry name" value="STAGE II SPORULATION PROTEIN E"/>
    <property type="match status" value="1"/>
</dbReference>
<gene>
    <name evidence="4" type="ORF">H9727_05630</name>
</gene>
<feature type="domain" description="PPM-type phosphatase" evidence="3">
    <location>
        <begin position="553"/>
        <end position="758"/>
    </location>
</feature>
<dbReference type="InterPro" id="IPR052016">
    <property type="entry name" value="Bact_Sigma-Reg"/>
</dbReference>
<feature type="transmembrane region" description="Helical" evidence="2">
    <location>
        <begin position="190"/>
        <end position="215"/>
    </location>
</feature>
<evidence type="ECO:0000313" key="4">
    <source>
        <dbReference type="EMBL" id="HIZ03749.1"/>
    </source>
</evidence>
<comment type="caution">
    <text evidence="4">The sequence shown here is derived from an EMBL/GenBank/DDBJ whole genome shotgun (WGS) entry which is preliminary data.</text>
</comment>
<feature type="transmembrane region" description="Helical" evidence="2">
    <location>
        <begin position="6"/>
        <end position="26"/>
    </location>
</feature>
<dbReference type="InterPro" id="IPR036457">
    <property type="entry name" value="PPM-type-like_dom_sf"/>
</dbReference>
<keyword evidence="2" id="KW-1133">Transmembrane helix</keyword>
<organism evidence="4 5">
    <name type="scientific">Candidatus Borkfalkia avistercoris</name>
    <dbReference type="NCBI Taxonomy" id="2838504"/>
    <lineage>
        <taxon>Bacteria</taxon>
        <taxon>Bacillati</taxon>
        <taxon>Bacillota</taxon>
        <taxon>Clostridia</taxon>
        <taxon>Christensenellales</taxon>
        <taxon>Christensenellaceae</taxon>
        <taxon>Candidatus Borkfalkia</taxon>
    </lineage>
</organism>
<feature type="transmembrane region" description="Helical" evidence="2">
    <location>
        <begin position="38"/>
        <end position="64"/>
    </location>
</feature>
<reference evidence="4" key="2">
    <citation type="submission" date="2021-04" db="EMBL/GenBank/DDBJ databases">
        <authorList>
            <person name="Gilroy R."/>
        </authorList>
    </citation>
    <scope>NUCLEOTIDE SEQUENCE</scope>
    <source>
        <strain evidence="4">CHK187-5294</strain>
    </source>
</reference>
<protein>
    <submittedName>
        <fullName evidence="4">SpoIIE family protein phosphatase</fullName>
    </submittedName>
</protein>
<sequence>MQKFRLKYGYAAALFYAALFLAMLFLNFTMDSFEPFSLALYTAMLACGLNVFASAGLFLLAGGISLSAGWIPFAVYACECVLLGGVFFFYARAKKNMRAELALWLLPAAGIFIWLFGQYVYGDYIKALIAGAVIYILCFVMTGALRCALFRAGRCRLTAEELIFSGAAVAAAGIGFYKLAGAYAYEGAAILALLLSIGILKNANALCCAVVLALPETIAQSAAAGEAALAPVAVFALYAGAGLAFFRAGKLPSALAVFLADVILRYLLHSFGGVPEGSFYLSLLTSLVPCFLYALLPEKLLGRWSEKLKLYGEKQLTRLAINTERAAAGERLFEMSAVFREIENAFVSLDGDSENETGAEEAMEEALFNSVCAECENRQRCADTGMGEAIEKLVGIGAGKGKVSLLDMPARLSSECVNPSGLLFCLNKLLAEYRRHALELENAALGRQLLASQAKCVSEMLKELAVEQSRPFAANAQKERELKTLLARAGVVCQEAMVTEENACLTCAGNYDTKRVARTVEKLFAPAVLSKKRALAADKFFYEFRKRPAFDAAFGTASARKEGESASGDTYSVLRIDERTFLMALSDGMGSGEYARRISDCTVSLVESFYRAKLPPSLILETVNRLLSFNKEESFACVDIATVDLDNGGADVVKIGSPLGFILSENKIEILESESLPLGILDGVKPTTLTKKLADGDTVLFISDGVTDAFGSSADIADFLQALSPRNPQALCDALIGEALAREGGKARDDMTAVAARLFLFAGESASAEESA</sequence>